<protein>
    <submittedName>
        <fullName evidence="2">10519_t:CDS:1</fullName>
    </submittedName>
</protein>
<dbReference type="InterPro" id="IPR000719">
    <property type="entry name" value="Prot_kinase_dom"/>
</dbReference>
<dbReference type="InterPro" id="IPR001245">
    <property type="entry name" value="Ser-Thr/Tyr_kinase_cat_dom"/>
</dbReference>
<evidence type="ECO:0000313" key="2">
    <source>
        <dbReference type="EMBL" id="CAG8692972.1"/>
    </source>
</evidence>
<dbReference type="PRINTS" id="PR00109">
    <property type="entry name" value="TYRKINASE"/>
</dbReference>
<dbReference type="PROSITE" id="PS50011">
    <property type="entry name" value="PROTEIN_KINASE_DOM"/>
    <property type="match status" value="1"/>
</dbReference>
<dbReference type="Gene3D" id="1.10.510.10">
    <property type="entry name" value="Transferase(Phosphotransferase) domain 1"/>
    <property type="match status" value="1"/>
</dbReference>
<comment type="caution">
    <text evidence="2">The sequence shown here is derived from an EMBL/GenBank/DDBJ whole genome shotgun (WGS) entry which is preliminary data.</text>
</comment>
<dbReference type="EMBL" id="CAJVPV010015585">
    <property type="protein sequence ID" value="CAG8692972.1"/>
    <property type="molecule type" value="Genomic_DNA"/>
</dbReference>
<evidence type="ECO:0000313" key="3">
    <source>
        <dbReference type="Proteomes" id="UP000789342"/>
    </source>
</evidence>
<dbReference type="GO" id="GO:0005524">
    <property type="term" value="F:ATP binding"/>
    <property type="evidence" value="ECO:0007669"/>
    <property type="project" value="InterPro"/>
</dbReference>
<dbReference type="PANTHER" id="PTHR45756:SF1">
    <property type="entry name" value="PROTEIN KINASE DOMAIN CONTAINING PROTEIN"/>
    <property type="match status" value="1"/>
</dbReference>
<dbReference type="Pfam" id="PF07714">
    <property type="entry name" value="PK_Tyr_Ser-Thr"/>
    <property type="match status" value="1"/>
</dbReference>
<dbReference type="Proteomes" id="UP000789342">
    <property type="component" value="Unassembled WGS sequence"/>
</dbReference>
<gene>
    <name evidence="2" type="ORF">AMORRO_LOCUS11724</name>
</gene>
<dbReference type="AlphaFoldDB" id="A0A9N9HME6"/>
<name>A0A9N9HME6_9GLOM</name>
<sequence>MGWIDPREIQFGKQLGQGAFKTTYYGTYKKIPVAIGMLNHNVDRNDFEREIYILKNLNHENVIKFIGTLMWSRDAHNARCCIVTEYCDRGDLLNFMKKNGGHGLKLKIAKGIANGIEYLHARSIIHKDLKSDNILIKSSNRNFITVKISDFGVSRIKSNIEMMMSTRGALYWKAPEILGRNLARYNEKIDIYSAGLVFWEIFTWGREGFPYSNLRFINEEHFRRFIERGNRPSVNLLIQNNIGNSIIGLIQKMWETKPEKRPSIRHVVTTLSTLQSSHARR</sequence>
<dbReference type="OrthoDB" id="346907at2759"/>
<dbReference type="PIRSF" id="PIRSF000654">
    <property type="entry name" value="Integrin-linked_kinase"/>
    <property type="match status" value="1"/>
</dbReference>
<dbReference type="InterPro" id="IPR053215">
    <property type="entry name" value="TKL_Ser/Thr_kinase"/>
</dbReference>
<dbReference type="PROSITE" id="PS00108">
    <property type="entry name" value="PROTEIN_KINASE_ST"/>
    <property type="match status" value="1"/>
</dbReference>
<reference evidence="2" key="1">
    <citation type="submission" date="2021-06" db="EMBL/GenBank/DDBJ databases">
        <authorList>
            <person name="Kallberg Y."/>
            <person name="Tangrot J."/>
            <person name="Rosling A."/>
        </authorList>
    </citation>
    <scope>NUCLEOTIDE SEQUENCE</scope>
    <source>
        <strain evidence="2">CL551</strain>
    </source>
</reference>
<dbReference type="PANTHER" id="PTHR45756">
    <property type="entry name" value="PALMITOYLTRANSFERASE"/>
    <property type="match status" value="1"/>
</dbReference>
<proteinExistence type="predicted"/>
<accession>A0A9N9HME6</accession>
<dbReference type="SMART" id="SM00220">
    <property type="entry name" value="S_TKc"/>
    <property type="match status" value="1"/>
</dbReference>
<feature type="domain" description="Protein kinase" evidence="1">
    <location>
        <begin position="9"/>
        <end position="274"/>
    </location>
</feature>
<dbReference type="GO" id="GO:0004672">
    <property type="term" value="F:protein kinase activity"/>
    <property type="evidence" value="ECO:0007669"/>
    <property type="project" value="InterPro"/>
</dbReference>
<dbReference type="SUPFAM" id="SSF56112">
    <property type="entry name" value="Protein kinase-like (PK-like)"/>
    <property type="match status" value="1"/>
</dbReference>
<dbReference type="InterPro" id="IPR008271">
    <property type="entry name" value="Ser/Thr_kinase_AS"/>
</dbReference>
<organism evidence="2 3">
    <name type="scientific">Acaulospora morrowiae</name>
    <dbReference type="NCBI Taxonomy" id="94023"/>
    <lineage>
        <taxon>Eukaryota</taxon>
        <taxon>Fungi</taxon>
        <taxon>Fungi incertae sedis</taxon>
        <taxon>Mucoromycota</taxon>
        <taxon>Glomeromycotina</taxon>
        <taxon>Glomeromycetes</taxon>
        <taxon>Diversisporales</taxon>
        <taxon>Acaulosporaceae</taxon>
        <taxon>Acaulospora</taxon>
    </lineage>
</organism>
<keyword evidence="3" id="KW-1185">Reference proteome</keyword>
<dbReference type="InterPro" id="IPR011009">
    <property type="entry name" value="Kinase-like_dom_sf"/>
</dbReference>
<evidence type="ECO:0000259" key="1">
    <source>
        <dbReference type="PROSITE" id="PS50011"/>
    </source>
</evidence>